<dbReference type="PATRIC" id="fig|1227492.4.peg.2087"/>
<dbReference type="SUPFAM" id="SSF55298">
    <property type="entry name" value="YjgF-like"/>
    <property type="match status" value="1"/>
</dbReference>
<evidence type="ECO:0000313" key="4">
    <source>
        <dbReference type="Proteomes" id="UP000011693"/>
    </source>
</evidence>
<reference evidence="3 4" key="1">
    <citation type="journal article" date="2014" name="PLoS Genet.">
        <title>Phylogenetically driven sequencing of extremely halophilic archaea reveals strategies for static and dynamic osmo-response.</title>
        <authorList>
            <person name="Becker E.A."/>
            <person name="Seitzer P.M."/>
            <person name="Tritt A."/>
            <person name="Larsen D."/>
            <person name="Krusor M."/>
            <person name="Yao A.I."/>
            <person name="Wu D."/>
            <person name="Madern D."/>
            <person name="Eisen J.A."/>
            <person name="Darling A.E."/>
            <person name="Facciotti M.T."/>
        </authorList>
    </citation>
    <scope>NUCLEOTIDE SEQUENCE [LARGE SCALE GENOMIC DNA]</scope>
    <source>
        <strain evidence="3 4">JCM 10990</strain>
    </source>
</reference>
<dbReference type="PANTHER" id="PTHR11803">
    <property type="entry name" value="2-IMINOBUTANOATE/2-IMINOPROPANOATE DEAMINASE RIDA"/>
    <property type="match status" value="1"/>
</dbReference>
<name>M0AKG8_9EURY</name>
<proteinExistence type="inferred from homology"/>
<dbReference type="Pfam" id="PF01042">
    <property type="entry name" value="Ribonuc_L-PSP"/>
    <property type="match status" value="1"/>
</dbReference>
<evidence type="ECO:0000256" key="2">
    <source>
        <dbReference type="SAM" id="MobiDB-lite"/>
    </source>
</evidence>
<gene>
    <name evidence="3" type="ORF">C482_10596</name>
</gene>
<protein>
    <submittedName>
        <fullName evidence="3">Endoribonuclease L-PSP</fullName>
    </submittedName>
</protein>
<feature type="compositionally biased region" description="Polar residues" evidence="2">
    <location>
        <begin position="1"/>
        <end position="10"/>
    </location>
</feature>
<evidence type="ECO:0000313" key="3">
    <source>
        <dbReference type="EMBL" id="ELY98999.1"/>
    </source>
</evidence>
<feature type="region of interest" description="Disordered" evidence="2">
    <location>
        <begin position="1"/>
        <end position="23"/>
    </location>
</feature>
<evidence type="ECO:0000256" key="1">
    <source>
        <dbReference type="ARBA" id="ARBA00010552"/>
    </source>
</evidence>
<dbReference type="GO" id="GO:0019239">
    <property type="term" value="F:deaminase activity"/>
    <property type="evidence" value="ECO:0007669"/>
    <property type="project" value="TreeGrafter"/>
</dbReference>
<dbReference type="PANTHER" id="PTHR11803:SF58">
    <property type="entry name" value="PROTEIN HMF1-RELATED"/>
    <property type="match status" value="1"/>
</dbReference>
<dbReference type="InterPro" id="IPR006175">
    <property type="entry name" value="YjgF/YER057c/UK114"/>
</dbReference>
<keyword evidence="4" id="KW-1185">Reference proteome</keyword>
<dbReference type="CDD" id="cd00448">
    <property type="entry name" value="YjgF_YER057c_UK114_family"/>
    <property type="match status" value="1"/>
</dbReference>
<dbReference type="STRING" id="1227492.C482_10596"/>
<dbReference type="Gene3D" id="3.30.1330.40">
    <property type="entry name" value="RutC-like"/>
    <property type="match status" value="1"/>
</dbReference>
<dbReference type="EMBL" id="AOIN01000059">
    <property type="protein sequence ID" value="ELY98999.1"/>
    <property type="molecule type" value="Genomic_DNA"/>
</dbReference>
<comment type="caution">
    <text evidence="3">The sequence shown here is derived from an EMBL/GenBank/DDBJ whole genome shotgun (WGS) entry which is preliminary data.</text>
</comment>
<sequence>MTVPRASNPTRRQRDGTAFVGGFGKTTGDSDLLFVEGQLPKRDGEIQRHLTAPEQMELCLTTLESTLAAHGRELDAVLQVTIYITDMDSYDEINAVYEQHFQDTYPARTTVGVCDLLGGASATLDAVVALE</sequence>
<dbReference type="GO" id="GO:0005829">
    <property type="term" value="C:cytosol"/>
    <property type="evidence" value="ECO:0007669"/>
    <property type="project" value="TreeGrafter"/>
</dbReference>
<dbReference type="InterPro" id="IPR035959">
    <property type="entry name" value="RutC-like_sf"/>
</dbReference>
<dbReference type="AlphaFoldDB" id="M0AKG8"/>
<comment type="similarity">
    <text evidence="1">Belongs to the RutC family.</text>
</comment>
<dbReference type="Proteomes" id="UP000011693">
    <property type="component" value="Unassembled WGS sequence"/>
</dbReference>
<organism evidence="3 4">
    <name type="scientific">Natrialba chahannaoensis JCM 10990</name>
    <dbReference type="NCBI Taxonomy" id="1227492"/>
    <lineage>
        <taxon>Archaea</taxon>
        <taxon>Methanobacteriati</taxon>
        <taxon>Methanobacteriota</taxon>
        <taxon>Stenosarchaea group</taxon>
        <taxon>Halobacteria</taxon>
        <taxon>Halobacteriales</taxon>
        <taxon>Natrialbaceae</taxon>
        <taxon>Natrialba</taxon>
    </lineage>
</organism>
<accession>M0AKG8</accession>